<sequence length="79" mass="8603">MTAARLIVVAAFDRNDDGELVPAFDPIAFETEGRALRTAQALEGKHIGIVAWSREADPDIGEYGPPAIIFQYGDIPDME</sequence>
<proteinExistence type="predicted"/>
<evidence type="ECO:0000313" key="2">
    <source>
        <dbReference type="Proteomes" id="UP000215256"/>
    </source>
</evidence>
<dbReference type="Proteomes" id="UP000215256">
    <property type="component" value="Chromosome 1"/>
</dbReference>
<accession>A0A248UET9</accession>
<dbReference type="RefSeq" id="WP_095446365.1">
    <property type="nucleotide sequence ID" value="NZ_CP022604.1"/>
</dbReference>
<protein>
    <submittedName>
        <fullName evidence="1">Uncharacterized protein</fullName>
    </submittedName>
</protein>
<reference evidence="1 2" key="1">
    <citation type="submission" date="2017-07" db="EMBL/GenBank/DDBJ databases">
        <title>Phylogenetic study on the rhizospheric bacterium Ochrobactrum sp. A44.</title>
        <authorList>
            <person name="Krzyzanowska D.M."/>
            <person name="Ossowicki A."/>
            <person name="Rajewska M."/>
            <person name="Maciag T."/>
            <person name="Kaczynski Z."/>
            <person name="Czerwicka M."/>
            <person name="Jafra S."/>
        </authorList>
    </citation>
    <scope>NUCLEOTIDE SEQUENCE [LARGE SCALE GENOMIC DNA]</scope>
    <source>
        <strain evidence="1 2">A44</strain>
    </source>
</reference>
<dbReference type="KEGG" id="och:CES85_0760"/>
<dbReference type="OrthoDB" id="7949440at2"/>
<gene>
    <name evidence="1" type="ORF">CES85_0760</name>
</gene>
<dbReference type="AlphaFoldDB" id="A0A248UET9"/>
<name>A0A248UET9_9HYPH</name>
<evidence type="ECO:0000313" key="1">
    <source>
        <dbReference type="EMBL" id="ASV85198.1"/>
    </source>
</evidence>
<dbReference type="EMBL" id="CP022604">
    <property type="protein sequence ID" value="ASV85198.1"/>
    <property type="molecule type" value="Genomic_DNA"/>
</dbReference>
<organism evidence="1 2">
    <name type="scientific">Ochrobactrum quorumnocens</name>
    <dbReference type="NCBI Taxonomy" id="271865"/>
    <lineage>
        <taxon>Bacteria</taxon>
        <taxon>Pseudomonadati</taxon>
        <taxon>Pseudomonadota</taxon>
        <taxon>Alphaproteobacteria</taxon>
        <taxon>Hyphomicrobiales</taxon>
        <taxon>Brucellaceae</taxon>
        <taxon>Brucella/Ochrobactrum group</taxon>
        <taxon>Ochrobactrum</taxon>
    </lineage>
</organism>